<dbReference type="CDD" id="cd09641">
    <property type="entry name" value="Cas3''_I"/>
    <property type="match status" value="1"/>
</dbReference>
<dbReference type="GO" id="GO:0004386">
    <property type="term" value="F:helicase activity"/>
    <property type="evidence" value="ECO:0007669"/>
    <property type="project" value="UniProtKB-KW"/>
</dbReference>
<keyword evidence="7" id="KW-0347">Helicase</keyword>
<dbReference type="InterPro" id="IPR011545">
    <property type="entry name" value="DEAD/DEAH_box_helicase_dom"/>
</dbReference>
<reference evidence="12" key="1">
    <citation type="submission" date="2024-06" db="EMBL/GenBank/DDBJ databases">
        <title>Sequencing and assembly of the genome of Dyadobacter sp. strain 676, a symbiont of Cyamopsis tetragonoloba.</title>
        <authorList>
            <person name="Guro P."/>
            <person name="Sazanova A."/>
            <person name="Kuznetsova I."/>
            <person name="Belimov A."/>
            <person name="Safronova V."/>
        </authorList>
    </citation>
    <scope>NUCLEOTIDE SEQUENCE</scope>
    <source>
        <strain evidence="12">676</strain>
    </source>
</reference>
<dbReference type="Gene3D" id="1.10.3210.30">
    <property type="match status" value="1"/>
</dbReference>
<evidence type="ECO:0000256" key="7">
    <source>
        <dbReference type="ARBA" id="ARBA00022806"/>
    </source>
</evidence>
<dbReference type="PROSITE" id="PS51643">
    <property type="entry name" value="HD_CAS3"/>
    <property type="match status" value="1"/>
</dbReference>
<evidence type="ECO:0000259" key="11">
    <source>
        <dbReference type="PROSITE" id="PS51643"/>
    </source>
</evidence>
<dbReference type="InterPro" id="IPR054712">
    <property type="entry name" value="Cas3-like_dom"/>
</dbReference>
<evidence type="ECO:0000313" key="12">
    <source>
        <dbReference type="EMBL" id="XCH24899.1"/>
    </source>
</evidence>
<dbReference type="PROSITE" id="PS51192">
    <property type="entry name" value="HELICASE_ATP_BIND_1"/>
    <property type="match status" value="1"/>
</dbReference>
<name>A0AAU8FLM9_9BACT</name>
<dbReference type="GO" id="GO:0046872">
    <property type="term" value="F:metal ion binding"/>
    <property type="evidence" value="ECO:0007669"/>
    <property type="project" value="UniProtKB-KW"/>
</dbReference>
<organism evidence="12">
    <name type="scientific">Dyadobacter sp. 676</name>
    <dbReference type="NCBI Taxonomy" id="3088362"/>
    <lineage>
        <taxon>Bacteria</taxon>
        <taxon>Pseudomonadati</taxon>
        <taxon>Bacteroidota</taxon>
        <taxon>Cytophagia</taxon>
        <taxon>Cytophagales</taxon>
        <taxon>Spirosomataceae</taxon>
        <taxon>Dyadobacter</taxon>
    </lineage>
</organism>
<comment type="similarity">
    <text evidence="1">In the N-terminal section; belongs to the CRISPR-associated nuclease Cas3-HD family.</text>
</comment>
<feature type="domain" description="HD Cas3-type" evidence="11">
    <location>
        <begin position="34"/>
        <end position="256"/>
    </location>
</feature>
<dbReference type="RefSeq" id="WP_353720206.1">
    <property type="nucleotide sequence ID" value="NZ_CP159289.1"/>
</dbReference>
<keyword evidence="9" id="KW-0051">Antiviral defense</keyword>
<keyword evidence="4" id="KW-0479">Metal-binding</keyword>
<dbReference type="InterPro" id="IPR027417">
    <property type="entry name" value="P-loop_NTPase"/>
</dbReference>
<dbReference type="SUPFAM" id="SSF52540">
    <property type="entry name" value="P-loop containing nucleoside triphosphate hydrolases"/>
    <property type="match status" value="1"/>
</dbReference>
<evidence type="ECO:0000256" key="1">
    <source>
        <dbReference type="ARBA" id="ARBA00006847"/>
    </source>
</evidence>
<dbReference type="Pfam" id="PF22590">
    <property type="entry name" value="Cas3-like_C_2"/>
    <property type="match status" value="1"/>
</dbReference>
<dbReference type="AlphaFoldDB" id="A0AAU8FLM9"/>
<feature type="domain" description="Helicase ATP-binding" evidence="10">
    <location>
        <begin position="333"/>
        <end position="529"/>
    </location>
</feature>
<dbReference type="InterPro" id="IPR006474">
    <property type="entry name" value="Helicase_Cas3_CRISPR-ass_core"/>
</dbReference>
<evidence type="ECO:0000256" key="5">
    <source>
        <dbReference type="ARBA" id="ARBA00022741"/>
    </source>
</evidence>
<dbReference type="EMBL" id="CP159289">
    <property type="protein sequence ID" value="XCH24899.1"/>
    <property type="molecule type" value="Genomic_DNA"/>
</dbReference>
<dbReference type="NCBIfam" id="TIGR01596">
    <property type="entry name" value="cas3_HD"/>
    <property type="match status" value="1"/>
</dbReference>
<dbReference type="GO" id="GO:0003676">
    <property type="term" value="F:nucleic acid binding"/>
    <property type="evidence" value="ECO:0007669"/>
    <property type="project" value="InterPro"/>
</dbReference>
<evidence type="ECO:0000259" key="10">
    <source>
        <dbReference type="PROSITE" id="PS51192"/>
    </source>
</evidence>
<evidence type="ECO:0000256" key="8">
    <source>
        <dbReference type="ARBA" id="ARBA00022840"/>
    </source>
</evidence>
<sequence>MCSSLSSVKEILSTIPNLREWLKDADKYLAHRSAGRVSESLEAHVGLVNRYFEDLVIVHNLDPVIDRLIGKLIEEIEFESVDRYRIASFVKRAIVKAIHFHDFGKVNEDFQANPGKMNNPLFRAIVNNPLGARHSALGAYLFIVTHLQESMTLPIKGRDLWKIHFIIILLSYPIFRHHASSLSKPIEGDIGFGDEVDAMKNYLDLYRFDIHPAFQQQFPKELTARFFGRFRDLPIHFSLFALIKLNFSLLTASDYLATHEYISGERTSDFGVFHTRERIKQIVFNLRSTQEHNRNIFSNIDDFRFNEENLRNKSRENLNALRHEMAVELIQTVRARADKHLFYIEAPTGGGKTNLSMIALTELMEANAELNKVYFVFPFTTLITQTCKALRETLLLDDTELVELHSKAGFHSKEVAEEERRDGEYGSEKKDFIDNLFALYPLTVLSHVKFFEVLKTNRKEANYLLHRLANSVVVIDELQTYNPGIWDRMLYFIGQYAVPFNIRFILMSATLPKISDLNIPSIVKPEFIELLPNARKYIVNPNFAERVRFNFELFARRDLQLDELAQFVIDKSRLRGQQNGRVHTMVEFIYKKSASEFKIIMDCIDHGFDEIFVLSGTILEPQRRKIIAYLKDKVNADKNILLITTQVVEAGVDIDMDLGFKNISLLDSDEQLAGRVNRNASKMNCEVYLFRVDDPKLLYKNDSRFKVTSERISRDEYEHILKDKNFKYLYELVFKRMDSFNGNAGWSDNFTNSFLENGINKLSYEVVNREFRIIDQQSETVFVPIKIAIDQGDGEAIFSKKDLDFLEKSEVYNKGGLTY</sequence>
<keyword evidence="5" id="KW-0547">Nucleotide-binding</keyword>
<accession>A0AAU8FLM9</accession>
<evidence type="ECO:0000256" key="6">
    <source>
        <dbReference type="ARBA" id="ARBA00022801"/>
    </source>
</evidence>
<evidence type="ECO:0000256" key="4">
    <source>
        <dbReference type="ARBA" id="ARBA00022723"/>
    </source>
</evidence>
<dbReference type="InterPro" id="IPR006483">
    <property type="entry name" value="CRISPR-assoc_Cas3_HD"/>
</dbReference>
<keyword evidence="8" id="KW-0067">ATP-binding</keyword>
<dbReference type="GO" id="GO:0051607">
    <property type="term" value="P:defense response to virus"/>
    <property type="evidence" value="ECO:0007669"/>
    <property type="project" value="UniProtKB-KW"/>
</dbReference>
<keyword evidence="6" id="KW-0378">Hydrolase</keyword>
<protein>
    <submittedName>
        <fullName evidence="12">CRISPR-associated helicase Cas3</fullName>
    </submittedName>
</protein>
<dbReference type="GO" id="GO:0004518">
    <property type="term" value="F:nuclease activity"/>
    <property type="evidence" value="ECO:0007669"/>
    <property type="project" value="UniProtKB-KW"/>
</dbReference>
<dbReference type="Pfam" id="PF00270">
    <property type="entry name" value="DEAD"/>
    <property type="match status" value="1"/>
</dbReference>
<dbReference type="GO" id="GO:0005524">
    <property type="term" value="F:ATP binding"/>
    <property type="evidence" value="ECO:0007669"/>
    <property type="project" value="UniProtKB-KW"/>
</dbReference>
<evidence type="ECO:0000256" key="9">
    <source>
        <dbReference type="ARBA" id="ARBA00023118"/>
    </source>
</evidence>
<keyword evidence="3" id="KW-0540">Nuclease</keyword>
<evidence type="ECO:0000256" key="2">
    <source>
        <dbReference type="ARBA" id="ARBA00009046"/>
    </source>
</evidence>
<dbReference type="SMART" id="SM00487">
    <property type="entry name" value="DEXDc"/>
    <property type="match status" value="1"/>
</dbReference>
<comment type="similarity">
    <text evidence="2">In the central section; belongs to the CRISPR-associated helicase Cas3 family.</text>
</comment>
<dbReference type="Gene3D" id="3.40.50.300">
    <property type="entry name" value="P-loop containing nucleotide triphosphate hydrolases"/>
    <property type="match status" value="1"/>
</dbReference>
<dbReference type="GO" id="GO:0016787">
    <property type="term" value="F:hydrolase activity"/>
    <property type="evidence" value="ECO:0007669"/>
    <property type="project" value="UniProtKB-KW"/>
</dbReference>
<dbReference type="InterPro" id="IPR014001">
    <property type="entry name" value="Helicase_ATP-bd"/>
</dbReference>
<dbReference type="InterPro" id="IPR038257">
    <property type="entry name" value="CRISPR-assoc_Cas3_HD_sf"/>
</dbReference>
<proteinExistence type="inferred from homology"/>
<evidence type="ECO:0000256" key="3">
    <source>
        <dbReference type="ARBA" id="ARBA00022722"/>
    </source>
</evidence>
<gene>
    <name evidence="12" type="primary">cas3</name>
    <name evidence="12" type="ORF">ABV298_00260</name>
</gene>
<dbReference type="NCBIfam" id="TIGR01587">
    <property type="entry name" value="cas3_core"/>
    <property type="match status" value="1"/>
</dbReference>